<sequence length="63" mass="7569">IYDKLQEFVLSGEIKHDDVPKVSTIQNWISRYHREFKEKATEQAQKVLEETRIEYSTQKAERT</sequence>
<organism evidence="1 2">
    <name type="scientific">Scutellospora calospora</name>
    <dbReference type="NCBI Taxonomy" id="85575"/>
    <lineage>
        <taxon>Eukaryota</taxon>
        <taxon>Fungi</taxon>
        <taxon>Fungi incertae sedis</taxon>
        <taxon>Mucoromycota</taxon>
        <taxon>Glomeromycotina</taxon>
        <taxon>Glomeromycetes</taxon>
        <taxon>Diversisporales</taxon>
        <taxon>Gigasporaceae</taxon>
        <taxon>Scutellospora</taxon>
    </lineage>
</organism>
<reference evidence="1" key="1">
    <citation type="submission" date="2021-06" db="EMBL/GenBank/DDBJ databases">
        <authorList>
            <person name="Kallberg Y."/>
            <person name="Tangrot J."/>
            <person name="Rosling A."/>
        </authorList>
    </citation>
    <scope>NUCLEOTIDE SEQUENCE</scope>
    <source>
        <strain evidence="1">AU212A</strain>
    </source>
</reference>
<dbReference type="Proteomes" id="UP000789860">
    <property type="component" value="Unassembled WGS sequence"/>
</dbReference>
<comment type="caution">
    <text evidence="1">The sequence shown here is derived from an EMBL/GenBank/DDBJ whole genome shotgun (WGS) entry which is preliminary data.</text>
</comment>
<keyword evidence="2" id="KW-1185">Reference proteome</keyword>
<gene>
    <name evidence="1" type="ORF">SCALOS_LOCUS3298</name>
</gene>
<evidence type="ECO:0000313" key="1">
    <source>
        <dbReference type="EMBL" id="CAG8502348.1"/>
    </source>
</evidence>
<dbReference type="EMBL" id="CAJVPM010003520">
    <property type="protein sequence ID" value="CAG8502348.1"/>
    <property type="molecule type" value="Genomic_DNA"/>
</dbReference>
<proteinExistence type="predicted"/>
<feature type="non-terminal residue" evidence="1">
    <location>
        <position position="1"/>
    </location>
</feature>
<protein>
    <submittedName>
        <fullName evidence="1">3390_t:CDS:1</fullName>
    </submittedName>
</protein>
<accession>A0ACA9L0K5</accession>
<name>A0ACA9L0K5_9GLOM</name>
<evidence type="ECO:0000313" key="2">
    <source>
        <dbReference type="Proteomes" id="UP000789860"/>
    </source>
</evidence>